<evidence type="ECO:0000313" key="1">
    <source>
        <dbReference type="EMBL" id="PHN99158.1"/>
    </source>
</evidence>
<proteinExistence type="predicted"/>
<reference evidence="1 2" key="1">
    <citation type="journal article" date="2016" name="Nat. Commun.">
        <title>Microbial interactions lead to rapid micro-scale successions on model marine particles.</title>
        <authorList>
            <person name="Datta M.S."/>
            <person name="Sliwerska E."/>
            <person name="Gore J."/>
            <person name="Polz M.F."/>
            <person name="Cordero O.X."/>
        </authorList>
    </citation>
    <scope>NUCLEOTIDE SEQUENCE [LARGE SCALE GENOMIC DNA]</scope>
    <source>
        <strain evidence="1 2">4G03</strain>
    </source>
</reference>
<name>A0A2G1BYT6_9FLAO</name>
<accession>A0A2G1BYT6</accession>
<dbReference type="AlphaFoldDB" id="A0A2G1BYT6"/>
<protein>
    <submittedName>
        <fullName evidence="1">Uncharacterized protein</fullName>
    </submittedName>
</protein>
<organism evidence="1 2">
    <name type="scientific">Tenacibaculum discolor</name>
    <dbReference type="NCBI Taxonomy" id="361581"/>
    <lineage>
        <taxon>Bacteria</taxon>
        <taxon>Pseudomonadati</taxon>
        <taxon>Bacteroidota</taxon>
        <taxon>Flavobacteriia</taxon>
        <taxon>Flavobacteriales</taxon>
        <taxon>Flavobacteriaceae</taxon>
        <taxon>Tenacibaculum</taxon>
    </lineage>
</organism>
<sequence>MRFILTNLVLILCLSSCKEKPERKAEPKKEKTELKAKLNKSKIKPIEKVDLSKVPDSLELIYDKSLKGDFNGDNKNDFASIVKNKNNQKIGVLIIHNSENNESYIFGAGKEVSEMTDLAWIEVFKILPKGEIVSPTLVDEETGDIIGQDESKSFKLIGNGIYMSVEESHGGGIILWDGKEYQWYHIE</sequence>
<dbReference type="EMBL" id="PDUU01000001">
    <property type="protein sequence ID" value="PHN99158.1"/>
    <property type="molecule type" value="Genomic_DNA"/>
</dbReference>
<comment type="caution">
    <text evidence="1">The sequence shown here is derived from an EMBL/GenBank/DDBJ whole genome shotgun (WGS) entry which is preliminary data.</text>
</comment>
<gene>
    <name evidence="1" type="ORF">CSC81_00635</name>
</gene>
<evidence type="ECO:0000313" key="2">
    <source>
        <dbReference type="Proteomes" id="UP000222163"/>
    </source>
</evidence>
<dbReference type="Proteomes" id="UP000222163">
    <property type="component" value="Unassembled WGS sequence"/>
</dbReference>